<dbReference type="PANTHER" id="PTHR35480:SF1">
    <property type="entry name" value="MATERNAL EFFECT EMBRYO ARREST 22"/>
    <property type="match status" value="1"/>
</dbReference>
<gene>
    <name evidence="2" type="ORF">KSP40_PGU019491</name>
</gene>
<evidence type="ECO:0000313" key="2">
    <source>
        <dbReference type="EMBL" id="KAK8963682.1"/>
    </source>
</evidence>
<name>A0ABR2MII2_9ASPA</name>
<proteinExistence type="predicted"/>
<feature type="compositionally biased region" description="Polar residues" evidence="1">
    <location>
        <begin position="325"/>
        <end position="342"/>
    </location>
</feature>
<feature type="region of interest" description="Disordered" evidence="1">
    <location>
        <begin position="311"/>
        <end position="365"/>
    </location>
</feature>
<dbReference type="EMBL" id="JBBWWR010000007">
    <property type="protein sequence ID" value="KAK8963682.1"/>
    <property type="molecule type" value="Genomic_DNA"/>
</dbReference>
<accession>A0ABR2MII2</accession>
<keyword evidence="3" id="KW-1185">Reference proteome</keyword>
<organism evidence="2 3">
    <name type="scientific">Platanthera guangdongensis</name>
    <dbReference type="NCBI Taxonomy" id="2320717"/>
    <lineage>
        <taxon>Eukaryota</taxon>
        <taxon>Viridiplantae</taxon>
        <taxon>Streptophyta</taxon>
        <taxon>Embryophyta</taxon>
        <taxon>Tracheophyta</taxon>
        <taxon>Spermatophyta</taxon>
        <taxon>Magnoliopsida</taxon>
        <taxon>Liliopsida</taxon>
        <taxon>Asparagales</taxon>
        <taxon>Orchidaceae</taxon>
        <taxon>Orchidoideae</taxon>
        <taxon>Orchideae</taxon>
        <taxon>Orchidinae</taxon>
        <taxon>Platanthera</taxon>
    </lineage>
</organism>
<evidence type="ECO:0000256" key="1">
    <source>
        <dbReference type="SAM" id="MobiDB-lite"/>
    </source>
</evidence>
<dbReference type="Proteomes" id="UP001412067">
    <property type="component" value="Unassembled WGS sequence"/>
</dbReference>
<comment type="caution">
    <text evidence="2">The sequence shown here is derived from an EMBL/GenBank/DDBJ whole genome shotgun (WGS) entry which is preliminary data.</text>
</comment>
<feature type="region of interest" description="Disordered" evidence="1">
    <location>
        <begin position="139"/>
        <end position="160"/>
    </location>
</feature>
<protein>
    <submittedName>
        <fullName evidence="2">Uncharacterized protein</fullName>
    </submittedName>
</protein>
<reference evidence="2 3" key="1">
    <citation type="journal article" date="2022" name="Nat. Plants">
        <title>Genomes of leafy and leafless Platanthera orchids illuminate the evolution of mycoheterotrophy.</title>
        <authorList>
            <person name="Li M.H."/>
            <person name="Liu K.W."/>
            <person name="Li Z."/>
            <person name="Lu H.C."/>
            <person name="Ye Q.L."/>
            <person name="Zhang D."/>
            <person name="Wang J.Y."/>
            <person name="Li Y.F."/>
            <person name="Zhong Z.M."/>
            <person name="Liu X."/>
            <person name="Yu X."/>
            <person name="Liu D.K."/>
            <person name="Tu X.D."/>
            <person name="Liu B."/>
            <person name="Hao Y."/>
            <person name="Liao X.Y."/>
            <person name="Jiang Y.T."/>
            <person name="Sun W.H."/>
            <person name="Chen J."/>
            <person name="Chen Y.Q."/>
            <person name="Ai Y."/>
            <person name="Zhai J.W."/>
            <person name="Wu S.S."/>
            <person name="Zhou Z."/>
            <person name="Hsiao Y.Y."/>
            <person name="Wu W.L."/>
            <person name="Chen Y.Y."/>
            <person name="Lin Y.F."/>
            <person name="Hsu J.L."/>
            <person name="Li C.Y."/>
            <person name="Wang Z.W."/>
            <person name="Zhao X."/>
            <person name="Zhong W.Y."/>
            <person name="Ma X.K."/>
            <person name="Ma L."/>
            <person name="Huang J."/>
            <person name="Chen G.Z."/>
            <person name="Huang M.Z."/>
            <person name="Huang L."/>
            <person name="Peng D.H."/>
            <person name="Luo Y.B."/>
            <person name="Zou S.Q."/>
            <person name="Chen S.P."/>
            <person name="Lan S."/>
            <person name="Tsai W.C."/>
            <person name="Van de Peer Y."/>
            <person name="Liu Z.J."/>
        </authorList>
    </citation>
    <scope>NUCLEOTIDE SEQUENCE [LARGE SCALE GENOMIC DNA]</scope>
    <source>
        <strain evidence="2">Lor288</strain>
    </source>
</reference>
<evidence type="ECO:0000313" key="3">
    <source>
        <dbReference type="Proteomes" id="UP001412067"/>
    </source>
</evidence>
<sequence>MNRSCQVSAEDIHGNANLKGVEKPCSNSSTYKSFAQAGDDSSKKRKFDCHVKSVACLHPENIKLHSVIGDKVPIVNDRIRNLDQFSLTNCSKSSSVFNNQKEGEIEKSTIQCTNKKKAGKRSTMKCAIKKKAGKSKTKFNSDLCRSNKAGSDSSQSPVAQAVNSLDNKQAFLKSLENLRSGGYLKLLELENYSDEVRYINASRTPLSPTLPEIEMPNFHLNGINDSRALMAKDIPVPLLGQSDSCHARKPESELKRFSFLMETRTDQPRQCVDHFPAEHNKIEIETLPLSKSTNSNFSRGYKKSQLSPEAIDGFSTQSHPHHGCSTGSSSLDNLGSTRNSSLGGVELNKAQGGCKPSSSDLIQNRKEVKTTDNPIVDERLSLILTRDADKLNKRSSLVSAEKVNQPNIQDLSEFDSISKVHNPTFSSQENLLSDGDDESDPGKKLCYFTSFSSAKNMDCMIRIICALNGFAPQSLMVSDADLLIGFLSDLLCQDLQSKEKVAVFFSFLLGSLSTRMSVCCKHIVDGDSFQFLDSFSMEISRVISSGKIKHFLDQIFHVDILFHLMESFLIERHVLVISDIKQHPSSFPAFPDSKFHLDVGNNCVLSKNVTVSQFIAGCMIFATICVAADDIGFLLAFSYKMLRTCQDDITAVLQALHVFANVCGKRFFNIGNYRFLVGTISSVTLLLEGRSKSVSDQLPHNHKLAPGLVADFSPCKQCPFATDALCMDKIIGFLLDKLEDYSLPRNDYPNTNNYFITSNSSVPSGAISEKDLSDGKRKSDVPCDASCAIFGHVKVVGNHSYSSSETVFCDFTDIISLVELVDHYMGWDWTYKEVMPRLLKMVQFCVCEDFSAALFVLVGNLGRHGGSSGGYQQAGIAELRCNLTELLEALTSQKASLLTQVAAVGALLNLLPPKFQNILNEHRDIASESCEFSCIKHVQKWFTQLSGEQQAAVHNIFDDEHAPRR</sequence>
<feature type="compositionally biased region" description="Polar residues" evidence="1">
    <location>
        <begin position="148"/>
        <end position="160"/>
    </location>
</feature>
<dbReference type="PANTHER" id="PTHR35480">
    <property type="entry name" value="MATERNAL EFFECT EMBRYO ARREST 22"/>
    <property type="match status" value="1"/>
</dbReference>